<dbReference type="InterPro" id="IPR015943">
    <property type="entry name" value="WD40/YVTN_repeat-like_dom_sf"/>
</dbReference>
<dbReference type="AlphaFoldDB" id="A0A915DEW2"/>
<protein>
    <submittedName>
        <fullName evidence="2">Uncharacterized protein</fullName>
    </submittedName>
</protein>
<reference evidence="2" key="1">
    <citation type="submission" date="2022-11" db="UniProtKB">
        <authorList>
            <consortium name="WormBaseParasite"/>
        </authorList>
    </citation>
    <scope>IDENTIFICATION</scope>
</reference>
<organism evidence="1 2">
    <name type="scientific">Ditylenchus dipsaci</name>
    <dbReference type="NCBI Taxonomy" id="166011"/>
    <lineage>
        <taxon>Eukaryota</taxon>
        <taxon>Metazoa</taxon>
        <taxon>Ecdysozoa</taxon>
        <taxon>Nematoda</taxon>
        <taxon>Chromadorea</taxon>
        <taxon>Rhabditida</taxon>
        <taxon>Tylenchina</taxon>
        <taxon>Tylenchomorpha</taxon>
        <taxon>Sphaerularioidea</taxon>
        <taxon>Anguinidae</taxon>
        <taxon>Anguininae</taxon>
        <taxon>Ditylenchus</taxon>
    </lineage>
</organism>
<dbReference type="SUPFAM" id="SSF50978">
    <property type="entry name" value="WD40 repeat-like"/>
    <property type="match status" value="1"/>
</dbReference>
<keyword evidence="1" id="KW-1185">Reference proteome</keyword>
<sequence length="140" mass="16143">MNMNVFVVAYNQRVCTTKEISFLAVWVYNKEENACHLIEVKRAAYEAISCLAVSENGSYTAFGTTNCSVGIFDSHNLHDPLLLASKVTFRSLRRWNFYLNKLPLLRNGSRNFRTVKRMDRNRQIASSWRLCYFSSATQGK</sequence>
<accession>A0A915DEW2</accession>
<dbReference type="WBParaSite" id="jg18515">
    <property type="protein sequence ID" value="jg18515"/>
    <property type="gene ID" value="jg18515"/>
</dbReference>
<dbReference type="InterPro" id="IPR036322">
    <property type="entry name" value="WD40_repeat_dom_sf"/>
</dbReference>
<dbReference type="Proteomes" id="UP000887574">
    <property type="component" value="Unplaced"/>
</dbReference>
<name>A0A915DEW2_9BILA</name>
<proteinExistence type="predicted"/>
<dbReference type="Gene3D" id="2.130.10.10">
    <property type="entry name" value="YVTN repeat-like/Quinoprotein amine dehydrogenase"/>
    <property type="match status" value="1"/>
</dbReference>
<evidence type="ECO:0000313" key="1">
    <source>
        <dbReference type="Proteomes" id="UP000887574"/>
    </source>
</evidence>
<evidence type="ECO:0000313" key="2">
    <source>
        <dbReference type="WBParaSite" id="jg18515"/>
    </source>
</evidence>